<name>A0A7J8NI31_9ROSI</name>
<evidence type="ECO:0000313" key="2">
    <source>
        <dbReference type="Proteomes" id="UP000593572"/>
    </source>
</evidence>
<sequence>MSSQYKQLNLNKQFKRRLYSRKQNLNFVRRSQSEKLV</sequence>
<comment type="caution">
    <text evidence="1">The sequence shown here is derived from an EMBL/GenBank/DDBJ whole genome shotgun (WGS) entry which is preliminary data.</text>
</comment>
<accession>A0A7J8NI31</accession>
<organism evidence="1 2">
    <name type="scientific">Gossypium lobatum</name>
    <dbReference type="NCBI Taxonomy" id="34289"/>
    <lineage>
        <taxon>Eukaryota</taxon>
        <taxon>Viridiplantae</taxon>
        <taxon>Streptophyta</taxon>
        <taxon>Embryophyta</taxon>
        <taxon>Tracheophyta</taxon>
        <taxon>Spermatophyta</taxon>
        <taxon>Magnoliopsida</taxon>
        <taxon>eudicotyledons</taxon>
        <taxon>Gunneridae</taxon>
        <taxon>Pentapetalae</taxon>
        <taxon>rosids</taxon>
        <taxon>malvids</taxon>
        <taxon>Malvales</taxon>
        <taxon>Malvaceae</taxon>
        <taxon>Malvoideae</taxon>
        <taxon>Gossypium</taxon>
    </lineage>
</organism>
<keyword evidence="2" id="KW-1185">Reference proteome</keyword>
<evidence type="ECO:0000313" key="1">
    <source>
        <dbReference type="EMBL" id="MBA0576504.1"/>
    </source>
</evidence>
<proteinExistence type="predicted"/>
<dbReference type="Proteomes" id="UP000593572">
    <property type="component" value="Unassembled WGS sequence"/>
</dbReference>
<dbReference type="EMBL" id="JABEZX010349880">
    <property type="protein sequence ID" value="MBA0576504.1"/>
    <property type="molecule type" value="Genomic_DNA"/>
</dbReference>
<reference evidence="1 2" key="1">
    <citation type="journal article" date="2019" name="Genome Biol. Evol.">
        <title>Insights into the evolution of the New World diploid cottons (Gossypium, subgenus Houzingenia) based on genome sequencing.</title>
        <authorList>
            <person name="Grover C.E."/>
            <person name="Arick M.A. 2nd"/>
            <person name="Thrash A."/>
            <person name="Conover J.L."/>
            <person name="Sanders W.S."/>
            <person name="Peterson D.G."/>
            <person name="Frelichowski J.E."/>
            <person name="Scheffler J.A."/>
            <person name="Scheffler B.E."/>
            <person name="Wendel J.F."/>
        </authorList>
    </citation>
    <scope>NUCLEOTIDE SEQUENCE [LARGE SCALE GENOMIC DNA]</scope>
    <source>
        <strain evidence="1">157</strain>
        <tissue evidence="1">Leaf</tissue>
    </source>
</reference>
<protein>
    <submittedName>
        <fullName evidence="1">Uncharacterized protein</fullName>
    </submittedName>
</protein>
<dbReference type="AlphaFoldDB" id="A0A7J8NI31"/>
<gene>
    <name evidence="1" type="ORF">Golob_027990</name>
</gene>